<feature type="domain" description="ABC transmembrane type-1" evidence="8">
    <location>
        <begin position="85"/>
        <end position="241"/>
    </location>
</feature>
<comment type="caution">
    <text evidence="10">The sequence shown here is derived from an EMBL/GenBank/DDBJ whole genome shotgun (WGS) entry which is preliminary data.</text>
</comment>
<dbReference type="Proteomes" id="UP000216107">
    <property type="component" value="Unassembled WGS sequence"/>
</dbReference>
<dbReference type="PANTHER" id="PTHR30151">
    <property type="entry name" value="ALKANE SULFONATE ABC TRANSPORTER-RELATED, MEMBRANE SUBUNIT"/>
    <property type="match status" value="1"/>
</dbReference>
<evidence type="ECO:0000313" key="11">
    <source>
        <dbReference type="Proteomes" id="UP000216107"/>
    </source>
</evidence>
<dbReference type="AlphaFoldDB" id="A0A272ESC1"/>
<organism evidence="10 11">
    <name type="scientific">Candidatus Dactylopiibacterium carminicum</name>
    <dbReference type="NCBI Taxonomy" id="857335"/>
    <lineage>
        <taxon>Bacteria</taxon>
        <taxon>Pseudomonadati</taxon>
        <taxon>Pseudomonadota</taxon>
        <taxon>Betaproteobacteria</taxon>
        <taxon>Rhodocyclales</taxon>
        <taxon>Rhodocyclaceae</taxon>
        <taxon>Candidatus Dactylopiibacterium</taxon>
    </lineage>
</organism>
<comment type="subcellular location">
    <subcellularLocation>
        <location evidence="1">Cell membrane</location>
        <topology evidence="1">Multi-pass membrane protein</topology>
    </subcellularLocation>
</comment>
<dbReference type="InterPro" id="IPR035906">
    <property type="entry name" value="MetI-like_sf"/>
</dbReference>
<evidence type="ECO:0000256" key="4">
    <source>
        <dbReference type="ARBA" id="ARBA00022692"/>
    </source>
</evidence>
<keyword evidence="2" id="KW-0813">Transport</keyword>
<keyword evidence="6 7" id="KW-0472">Membrane</keyword>
<proteinExistence type="predicted"/>
<protein>
    <submittedName>
        <fullName evidence="10">ABC transporter permease</fullName>
    </submittedName>
</protein>
<dbReference type="Proteomes" id="UP000623509">
    <property type="component" value="Unassembled WGS sequence"/>
</dbReference>
<evidence type="ECO:0000256" key="6">
    <source>
        <dbReference type="ARBA" id="ARBA00023136"/>
    </source>
</evidence>
<dbReference type="InterPro" id="IPR000515">
    <property type="entry name" value="MetI-like"/>
</dbReference>
<feature type="transmembrane region" description="Helical" evidence="7">
    <location>
        <begin position="120"/>
        <end position="140"/>
    </location>
</feature>
<feature type="transmembrane region" description="Helical" evidence="7">
    <location>
        <begin position="95"/>
        <end position="114"/>
    </location>
</feature>
<reference evidence="10 11" key="2">
    <citation type="submission" date="2017-07" db="EMBL/GenBank/DDBJ databases">
        <title>Candidatus Dactylopiibacterium carminicum, a nitrogen-fixing symbiont of the cochineal insect Dactylopius coccus and Dactylopius opuntiae (Hemiptera: Coccoidea: Dactylopiidae).</title>
        <authorList>
            <person name="Vera A."/>
        </authorList>
    </citation>
    <scope>NUCLEOTIDE SEQUENCE [LARGE SCALE GENOMIC DNA]</scope>
    <source>
        <strain evidence="10 11">NFDCM</strain>
    </source>
</reference>
<keyword evidence="12" id="KW-1185">Reference proteome</keyword>
<evidence type="ECO:0000259" key="8">
    <source>
        <dbReference type="Pfam" id="PF00528"/>
    </source>
</evidence>
<dbReference type="EMBL" id="NMRN01000025">
    <property type="protein sequence ID" value="PAS92977.1"/>
    <property type="molecule type" value="Genomic_DNA"/>
</dbReference>
<evidence type="ECO:0000256" key="5">
    <source>
        <dbReference type="ARBA" id="ARBA00022989"/>
    </source>
</evidence>
<dbReference type="GO" id="GO:0055085">
    <property type="term" value="P:transmembrane transport"/>
    <property type="evidence" value="ECO:0007669"/>
    <property type="project" value="InterPro"/>
</dbReference>
<feature type="transmembrane region" description="Helical" evidence="7">
    <location>
        <begin position="160"/>
        <end position="177"/>
    </location>
</feature>
<evidence type="ECO:0000256" key="7">
    <source>
        <dbReference type="SAM" id="Phobius"/>
    </source>
</evidence>
<evidence type="ECO:0000256" key="3">
    <source>
        <dbReference type="ARBA" id="ARBA00022475"/>
    </source>
</evidence>
<dbReference type="CDD" id="cd06261">
    <property type="entry name" value="TM_PBP2"/>
    <property type="match status" value="1"/>
</dbReference>
<dbReference type="SUPFAM" id="SSF161098">
    <property type="entry name" value="MetI-like"/>
    <property type="match status" value="1"/>
</dbReference>
<feature type="transmembrane region" description="Helical" evidence="7">
    <location>
        <begin position="183"/>
        <end position="203"/>
    </location>
</feature>
<dbReference type="Gene3D" id="1.10.3720.10">
    <property type="entry name" value="MetI-like"/>
    <property type="match status" value="1"/>
</dbReference>
<dbReference type="PANTHER" id="PTHR30151:SF39">
    <property type="entry name" value="ABC TRANSPORTER PERMEASE PROTEIN"/>
    <property type="match status" value="1"/>
</dbReference>
<evidence type="ECO:0000313" key="12">
    <source>
        <dbReference type="Proteomes" id="UP000623509"/>
    </source>
</evidence>
<dbReference type="GO" id="GO:0005886">
    <property type="term" value="C:plasma membrane"/>
    <property type="evidence" value="ECO:0007669"/>
    <property type="project" value="UniProtKB-SubCell"/>
</dbReference>
<evidence type="ECO:0000256" key="2">
    <source>
        <dbReference type="ARBA" id="ARBA00022448"/>
    </source>
</evidence>
<keyword evidence="4 7" id="KW-0812">Transmembrane</keyword>
<evidence type="ECO:0000313" key="10">
    <source>
        <dbReference type="EMBL" id="PAS92977.1"/>
    </source>
</evidence>
<reference evidence="9 12" key="1">
    <citation type="submission" date="2016-08" db="EMBL/GenBank/DDBJ databases">
        <title>Candidatus Dactylopiibacterium carminicum genome sequence.</title>
        <authorList>
            <person name="Ramirez-Puebla S.T."/>
            <person name="Ormeno-Orrillo E."/>
            <person name="Vera-Ponce De Leon A."/>
            <person name="Luis L."/>
            <person name="Sanchez-Flores A."/>
            <person name="Monica R."/>
            <person name="Martinez-Romero E."/>
        </authorList>
    </citation>
    <scope>NUCLEOTIDE SEQUENCE [LARGE SCALE GENOMIC DNA]</scope>
    <source>
        <strain evidence="9">END1</strain>
    </source>
</reference>
<accession>A0A272ESC1</accession>
<evidence type="ECO:0000313" key="9">
    <source>
        <dbReference type="EMBL" id="KAF7600674.1"/>
    </source>
</evidence>
<keyword evidence="3" id="KW-1003">Cell membrane</keyword>
<feature type="transmembrane region" description="Helical" evidence="7">
    <location>
        <begin position="25"/>
        <end position="46"/>
    </location>
</feature>
<name>A0A272ESC1_9RHOO</name>
<feature type="transmembrane region" description="Helical" evidence="7">
    <location>
        <begin position="215"/>
        <end position="235"/>
    </location>
</feature>
<dbReference type="RefSeq" id="WP_095523022.1">
    <property type="nucleotide sequence ID" value="NZ_MDUX01000002.1"/>
</dbReference>
<dbReference type="EMBL" id="MDUX01000002">
    <property type="protein sequence ID" value="KAF7600674.1"/>
    <property type="molecule type" value="Genomic_DNA"/>
</dbReference>
<keyword evidence="5 7" id="KW-1133">Transmembrane helix</keyword>
<dbReference type="Pfam" id="PF00528">
    <property type="entry name" value="BPD_transp_1"/>
    <property type="match status" value="1"/>
</dbReference>
<evidence type="ECO:0000256" key="1">
    <source>
        <dbReference type="ARBA" id="ARBA00004651"/>
    </source>
</evidence>
<gene>
    <name evidence="9" type="ORF">BGI27_00745</name>
    <name evidence="10" type="ORF">CGU29_09335</name>
</gene>
<dbReference type="OrthoDB" id="8138334at2"/>
<sequence>MSELLLRWFRPEGSVGRAAGAGAGIGWRAALPWVVPALILLVWQFISRQALVDPTLLPAPTQVLGELADMAASGKLADNLGVSAQRALLDPILQALRTIPGLAWVPLFILWLGIDEGSKVALIAKAAFFPTYLNFMSGIVRADRKLIEVGQVYRLKGRLLVQRVLLPQALPFLFVGLRQSMGVAWLVVVAAELLGASSGVGYVLLDGEMTGRPHVVMACMIIFALAGKSTDWLIARIANRTLRWQDTLPQE</sequence>